<gene>
    <name evidence="1" type="ORF">GGQ72_004794</name>
</gene>
<sequence length="50" mass="5479">MHEKIGPHHLERKATSMSGSPQLTRFCTIAKAAPSNTPCATGWHRLDGHI</sequence>
<reference evidence="1 2" key="1">
    <citation type="submission" date="2020-08" db="EMBL/GenBank/DDBJ databases">
        <title>Genomic Encyclopedia of Type Strains, Phase IV (KMG-IV): sequencing the most valuable type-strain genomes for metagenomic binning, comparative biology and taxonomic classification.</title>
        <authorList>
            <person name="Goeker M."/>
        </authorList>
    </citation>
    <scope>NUCLEOTIDE SEQUENCE [LARGE SCALE GENOMIC DNA]</scope>
    <source>
        <strain evidence="1 2">DSM 29514</strain>
    </source>
</reference>
<organism evidence="1 2">
    <name type="scientific">Rhizobium rhizoryzae</name>
    <dbReference type="NCBI Taxonomy" id="451876"/>
    <lineage>
        <taxon>Bacteria</taxon>
        <taxon>Pseudomonadati</taxon>
        <taxon>Pseudomonadota</taxon>
        <taxon>Alphaproteobacteria</taxon>
        <taxon>Hyphomicrobiales</taxon>
        <taxon>Rhizobiaceae</taxon>
        <taxon>Rhizobium/Agrobacterium group</taxon>
        <taxon>Rhizobium</taxon>
    </lineage>
</organism>
<evidence type="ECO:0000313" key="2">
    <source>
        <dbReference type="Proteomes" id="UP000519897"/>
    </source>
</evidence>
<protein>
    <submittedName>
        <fullName evidence="1">Uncharacterized protein</fullName>
    </submittedName>
</protein>
<evidence type="ECO:0000313" key="1">
    <source>
        <dbReference type="EMBL" id="MBB4146224.1"/>
    </source>
</evidence>
<keyword evidence="2" id="KW-1185">Reference proteome</keyword>
<dbReference type="AlphaFoldDB" id="A0A7W6LKX2"/>
<accession>A0A7W6LKX2</accession>
<comment type="caution">
    <text evidence="1">The sequence shown here is derived from an EMBL/GenBank/DDBJ whole genome shotgun (WGS) entry which is preliminary data.</text>
</comment>
<name>A0A7W6LKX2_9HYPH</name>
<proteinExistence type="predicted"/>
<dbReference type="EMBL" id="JACIEC010000024">
    <property type="protein sequence ID" value="MBB4146224.1"/>
    <property type="molecule type" value="Genomic_DNA"/>
</dbReference>
<dbReference type="Proteomes" id="UP000519897">
    <property type="component" value="Unassembled WGS sequence"/>
</dbReference>